<proteinExistence type="predicted"/>
<evidence type="ECO:0000313" key="8">
    <source>
        <dbReference type="EMBL" id="OGC81785.1"/>
    </source>
</evidence>
<comment type="cofactor">
    <cofactor evidence="1">
        <name>Mg(2+)</name>
        <dbReference type="ChEBI" id="CHEBI:18420"/>
    </cofactor>
</comment>
<dbReference type="Proteomes" id="UP000177521">
    <property type="component" value="Unassembled WGS sequence"/>
</dbReference>
<dbReference type="EMBL" id="MEWS01000032">
    <property type="protein sequence ID" value="OGC81785.1"/>
    <property type="molecule type" value="Genomic_DNA"/>
</dbReference>
<dbReference type="Gene3D" id="3.10.20.30">
    <property type="match status" value="1"/>
</dbReference>
<protein>
    <submittedName>
        <fullName evidence="8">Redox-regulated ATPase YchF</fullName>
    </submittedName>
</protein>
<keyword evidence="4" id="KW-0067">ATP-binding</keyword>
<evidence type="ECO:0000256" key="1">
    <source>
        <dbReference type="ARBA" id="ARBA00001946"/>
    </source>
</evidence>
<dbReference type="InterPro" id="IPR027417">
    <property type="entry name" value="P-loop_NTPase"/>
</dbReference>
<dbReference type="FunFam" id="1.10.150.300:FF:000001">
    <property type="entry name" value="Ribosome-binding ATPase YchF"/>
    <property type="match status" value="1"/>
</dbReference>
<name>A0A1F4XJA4_9BACT</name>
<dbReference type="InterPro" id="IPR023192">
    <property type="entry name" value="TGS-like_dom_sf"/>
</dbReference>
<organism evidence="8 9">
    <name type="scientific">Candidatus Abawacabacteria bacterium RIFCSPHIGHO2_01_FULL_46_8</name>
    <dbReference type="NCBI Taxonomy" id="1817815"/>
    <lineage>
        <taxon>Bacteria</taxon>
        <taxon>Candidatus Abawacaibacteriota</taxon>
    </lineage>
</organism>
<dbReference type="InterPro" id="IPR006073">
    <property type="entry name" value="GTP-bd"/>
</dbReference>
<dbReference type="CDD" id="cd01900">
    <property type="entry name" value="YchF"/>
    <property type="match status" value="1"/>
</dbReference>
<evidence type="ECO:0000256" key="4">
    <source>
        <dbReference type="ARBA" id="ARBA00022840"/>
    </source>
</evidence>
<dbReference type="PROSITE" id="PS51710">
    <property type="entry name" value="G_OBG"/>
    <property type="match status" value="1"/>
</dbReference>
<comment type="caution">
    <text evidence="8">The sequence shown here is derived from an EMBL/GenBank/DDBJ whole genome shotgun (WGS) entry which is preliminary data.</text>
</comment>
<reference evidence="8 9" key="1">
    <citation type="journal article" date="2016" name="Nat. Commun.">
        <title>Thousands of microbial genomes shed light on interconnected biogeochemical processes in an aquifer system.</title>
        <authorList>
            <person name="Anantharaman K."/>
            <person name="Brown C.T."/>
            <person name="Hug L.A."/>
            <person name="Sharon I."/>
            <person name="Castelle C.J."/>
            <person name="Probst A.J."/>
            <person name="Thomas B.C."/>
            <person name="Singh A."/>
            <person name="Wilkins M.J."/>
            <person name="Karaoz U."/>
            <person name="Brodie E.L."/>
            <person name="Williams K.H."/>
            <person name="Hubbard S.S."/>
            <person name="Banfield J.F."/>
        </authorList>
    </citation>
    <scope>NUCLEOTIDE SEQUENCE [LARGE SCALE GENOMIC DNA]</scope>
</reference>
<sequence length="325" mass="35382">MGLAVGIVGLPNVGKSTLFNVLVKGSQAEVNNYPFCTIEPNVGVVELPDERLQKLAEVITTEKIVPALVRFVDIAGLVKGASQGEGLGNKFLDAIRKVDVICQVVRLFKDANVSHVHGEIAPKKDKEIIEAELVLADLATVEKRMAKVESQARGNDKEAIAQLEVLKLLQAALQAGNLANTVSLTEQQELFRRELSLLTSKPFLYLANIGEAEIKTYEGKPELLSKELDLAPDALVLPLSAKIEAELLELVDCERQTYLTDLGLSEPGMNRLIREAFRLLGLITFFTAGPKEIKAWTVHKGALAPQAAGVIHTDFEKGFIKAEVV</sequence>
<dbReference type="Gene3D" id="1.10.150.300">
    <property type="entry name" value="TGS-like domain"/>
    <property type="match status" value="1"/>
</dbReference>
<feature type="domain" description="OBG-type G" evidence="6">
    <location>
        <begin position="3"/>
        <end position="259"/>
    </location>
</feature>
<dbReference type="GO" id="GO:0046872">
    <property type="term" value="F:metal ion binding"/>
    <property type="evidence" value="ECO:0007669"/>
    <property type="project" value="UniProtKB-KW"/>
</dbReference>
<dbReference type="PRINTS" id="PR00326">
    <property type="entry name" value="GTP1OBG"/>
</dbReference>
<accession>A0A1F4XJA4</accession>
<keyword evidence="3" id="KW-0547">Nucleotide-binding</keyword>
<dbReference type="FunFam" id="3.10.20.30:FF:000029">
    <property type="entry name" value="Obg-like ATPase 1"/>
    <property type="match status" value="1"/>
</dbReference>
<dbReference type="InterPro" id="IPR013029">
    <property type="entry name" value="YchF_C"/>
</dbReference>
<dbReference type="AlphaFoldDB" id="A0A1F4XJA4"/>
<gene>
    <name evidence="8" type="ORF">A2788_02220</name>
</gene>
<dbReference type="Pfam" id="PF06071">
    <property type="entry name" value="YchF-GTPase_C"/>
    <property type="match status" value="1"/>
</dbReference>
<evidence type="ECO:0000256" key="5">
    <source>
        <dbReference type="ARBA" id="ARBA00022842"/>
    </source>
</evidence>
<evidence type="ECO:0000259" key="7">
    <source>
        <dbReference type="PROSITE" id="PS51880"/>
    </source>
</evidence>
<keyword evidence="5" id="KW-0460">Magnesium</keyword>
<evidence type="ECO:0000313" key="9">
    <source>
        <dbReference type="Proteomes" id="UP000177521"/>
    </source>
</evidence>
<dbReference type="PROSITE" id="PS51880">
    <property type="entry name" value="TGS"/>
    <property type="match status" value="1"/>
</dbReference>
<dbReference type="Pfam" id="PF01926">
    <property type="entry name" value="MMR_HSR1"/>
    <property type="match status" value="1"/>
</dbReference>
<feature type="non-terminal residue" evidence="8">
    <location>
        <position position="325"/>
    </location>
</feature>
<dbReference type="Gene3D" id="3.40.50.300">
    <property type="entry name" value="P-loop containing nucleotide triphosphate hydrolases"/>
    <property type="match status" value="1"/>
</dbReference>
<dbReference type="SUPFAM" id="SSF52540">
    <property type="entry name" value="P-loop containing nucleoside triphosphate hydrolases"/>
    <property type="match status" value="1"/>
</dbReference>
<dbReference type="InterPro" id="IPR041706">
    <property type="entry name" value="YchF_N"/>
</dbReference>
<dbReference type="GO" id="GO:0005524">
    <property type="term" value="F:ATP binding"/>
    <property type="evidence" value="ECO:0007669"/>
    <property type="project" value="UniProtKB-KW"/>
</dbReference>
<keyword evidence="2" id="KW-0479">Metal-binding</keyword>
<dbReference type="InterPro" id="IPR004396">
    <property type="entry name" value="ATPase_YchF/OLA1"/>
</dbReference>
<dbReference type="PANTHER" id="PTHR23305">
    <property type="entry name" value="OBG GTPASE FAMILY"/>
    <property type="match status" value="1"/>
</dbReference>
<dbReference type="InterPro" id="IPR004095">
    <property type="entry name" value="TGS"/>
</dbReference>
<dbReference type="InterPro" id="IPR012675">
    <property type="entry name" value="Beta-grasp_dom_sf"/>
</dbReference>
<dbReference type="PANTHER" id="PTHR23305:SF18">
    <property type="entry name" value="OBG-TYPE G DOMAIN-CONTAINING PROTEIN"/>
    <property type="match status" value="1"/>
</dbReference>
<dbReference type="GO" id="GO:0005737">
    <property type="term" value="C:cytoplasm"/>
    <property type="evidence" value="ECO:0007669"/>
    <property type="project" value="TreeGrafter"/>
</dbReference>
<feature type="domain" description="TGS" evidence="7">
    <location>
        <begin position="281"/>
        <end position="325"/>
    </location>
</feature>
<dbReference type="GO" id="GO:0005525">
    <property type="term" value="F:GTP binding"/>
    <property type="evidence" value="ECO:0007669"/>
    <property type="project" value="InterPro"/>
</dbReference>
<dbReference type="NCBIfam" id="TIGR00092">
    <property type="entry name" value="redox-regulated ATPase YchF"/>
    <property type="match status" value="1"/>
</dbReference>
<dbReference type="InterPro" id="IPR031167">
    <property type="entry name" value="G_OBG"/>
</dbReference>
<dbReference type="GO" id="GO:0016887">
    <property type="term" value="F:ATP hydrolysis activity"/>
    <property type="evidence" value="ECO:0007669"/>
    <property type="project" value="InterPro"/>
</dbReference>
<evidence type="ECO:0000256" key="3">
    <source>
        <dbReference type="ARBA" id="ARBA00022741"/>
    </source>
</evidence>
<evidence type="ECO:0000259" key="6">
    <source>
        <dbReference type="PROSITE" id="PS51710"/>
    </source>
</evidence>
<dbReference type="PIRSF" id="PIRSF006641">
    <property type="entry name" value="CHP00092"/>
    <property type="match status" value="1"/>
</dbReference>
<evidence type="ECO:0000256" key="2">
    <source>
        <dbReference type="ARBA" id="ARBA00022723"/>
    </source>
</evidence>